<dbReference type="HOGENOM" id="CLU_1354766_0_0_1"/>
<organism evidence="2 3">
    <name type="scientific">Hebeloma cylindrosporum</name>
    <dbReference type="NCBI Taxonomy" id="76867"/>
    <lineage>
        <taxon>Eukaryota</taxon>
        <taxon>Fungi</taxon>
        <taxon>Dikarya</taxon>
        <taxon>Basidiomycota</taxon>
        <taxon>Agaricomycotina</taxon>
        <taxon>Agaricomycetes</taxon>
        <taxon>Agaricomycetidae</taxon>
        <taxon>Agaricales</taxon>
        <taxon>Agaricineae</taxon>
        <taxon>Hymenogastraceae</taxon>
        <taxon>Hebeloma</taxon>
    </lineage>
</organism>
<name>A0A0C3BEP5_HEBCY</name>
<reference evidence="3" key="2">
    <citation type="submission" date="2015-01" db="EMBL/GenBank/DDBJ databases">
        <title>Evolutionary Origins and Diversification of the Mycorrhizal Mutualists.</title>
        <authorList>
            <consortium name="DOE Joint Genome Institute"/>
            <consortium name="Mycorrhizal Genomics Consortium"/>
            <person name="Kohler A."/>
            <person name="Kuo A."/>
            <person name="Nagy L.G."/>
            <person name="Floudas D."/>
            <person name="Copeland A."/>
            <person name="Barry K.W."/>
            <person name="Cichocki N."/>
            <person name="Veneault-Fourrey C."/>
            <person name="LaButti K."/>
            <person name="Lindquist E.A."/>
            <person name="Lipzen A."/>
            <person name="Lundell T."/>
            <person name="Morin E."/>
            <person name="Murat C."/>
            <person name="Riley R."/>
            <person name="Ohm R."/>
            <person name="Sun H."/>
            <person name="Tunlid A."/>
            <person name="Henrissat B."/>
            <person name="Grigoriev I.V."/>
            <person name="Hibbett D.S."/>
            <person name="Martin F."/>
        </authorList>
    </citation>
    <scope>NUCLEOTIDE SEQUENCE [LARGE SCALE GENOMIC DNA]</scope>
    <source>
        <strain evidence="3">h7</strain>
    </source>
</reference>
<evidence type="ECO:0000313" key="2">
    <source>
        <dbReference type="EMBL" id="KIM35245.1"/>
    </source>
</evidence>
<accession>A0A0C3BEP5</accession>
<dbReference type="Proteomes" id="UP000053424">
    <property type="component" value="Unassembled WGS sequence"/>
</dbReference>
<reference evidence="2 3" key="1">
    <citation type="submission" date="2014-04" db="EMBL/GenBank/DDBJ databases">
        <authorList>
            <consortium name="DOE Joint Genome Institute"/>
            <person name="Kuo A."/>
            <person name="Gay G."/>
            <person name="Dore J."/>
            <person name="Kohler A."/>
            <person name="Nagy L.G."/>
            <person name="Floudas D."/>
            <person name="Copeland A."/>
            <person name="Barry K.W."/>
            <person name="Cichocki N."/>
            <person name="Veneault-Fourrey C."/>
            <person name="LaButti K."/>
            <person name="Lindquist E.A."/>
            <person name="Lipzen A."/>
            <person name="Lundell T."/>
            <person name="Morin E."/>
            <person name="Murat C."/>
            <person name="Sun H."/>
            <person name="Tunlid A."/>
            <person name="Henrissat B."/>
            <person name="Grigoriev I.V."/>
            <person name="Hibbett D.S."/>
            <person name="Martin F."/>
            <person name="Nordberg H.P."/>
            <person name="Cantor M.N."/>
            <person name="Hua S.X."/>
        </authorList>
    </citation>
    <scope>NUCLEOTIDE SEQUENCE [LARGE SCALE GENOMIC DNA]</scope>
    <source>
        <strain evidence="3">h7</strain>
    </source>
</reference>
<feature type="region of interest" description="Disordered" evidence="1">
    <location>
        <begin position="76"/>
        <end position="95"/>
    </location>
</feature>
<keyword evidence="3" id="KW-1185">Reference proteome</keyword>
<evidence type="ECO:0000256" key="1">
    <source>
        <dbReference type="SAM" id="MobiDB-lite"/>
    </source>
</evidence>
<proteinExistence type="predicted"/>
<protein>
    <submittedName>
        <fullName evidence="2">Uncharacterized protein</fullName>
    </submittedName>
</protein>
<evidence type="ECO:0000313" key="3">
    <source>
        <dbReference type="Proteomes" id="UP000053424"/>
    </source>
</evidence>
<gene>
    <name evidence="2" type="ORF">M413DRAFT_14664</name>
</gene>
<sequence length="202" mass="22105">MAADHKNNIPSFVSIDIEPAPPPVPSFPWFSDLLRPTDPEKVVGASSPILDSLDMSSVQDFMGLSSHSVTALNHDMPGSSGKGEGPNIQHTGDDKTNGVHMFYKAQNVKIMDTAINNIGRDMTVVHNNYIYYAPGLPVIIVSFKLSINMAYPIFGNSNMKPNSSRTDAYFPGCTQPQIFLEENIVQDTIKSPPLDVKVLIRS</sequence>
<dbReference type="AlphaFoldDB" id="A0A0C3BEP5"/>
<dbReference type="EMBL" id="KN831826">
    <property type="protein sequence ID" value="KIM35245.1"/>
    <property type="molecule type" value="Genomic_DNA"/>
</dbReference>